<dbReference type="Pfam" id="PF13561">
    <property type="entry name" value="adh_short_C2"/>
    <property type="match status" value="1"/>
</dbReference>
<sequence length="285" mass="30117">MASNLRLEALFEVKDRWVAITGAGSGIGRMLARGCTVNGANTILIDVNERSLEETKTELQELSQSGDLSPTSVVTEAGVTAVVAAIKSIRGSLDALIHCAAVRYMNEVTYKPGGSLGDLEDATMSAPYQGWEQTFRLNVLAPYYLTAGLVRLLGTAAAKGDGRGCVLMLSSPASVHNHQFVPCYQTSKAAVDHLVRIMAAEFADYYIRVNGISPGIVPSGMTTTDANSNLHLAAEAPAGRAGNEDDMVGTMLWLISKAGAFMDGKVVRVEGGRLLILRGATCHSG</sequence>
<protein>
    <recommendedName>
        <fullName evidence="7">Short-chain dehydrogenase</fullName>
    </recommendedName>
</protein>
<dbReference type="GO" id="GO:0016491">
    <property type="term" value="F:oxidoreductase activity"/>
    <property type="evidence" value="ECO:0007669"/>
    <property type="project" value="UniProtKB-KW"/>
</dbReference>
<evidence type="ECO:0000313" key="6">
    <source>
        <dbReference type="RefSeq" id="XP_059606515.1"/>
    </source>
</evidence>
<evidence type="ECO:0000313" key="5">
    <source>
        <dbReference type="Proteomes" id="UP001144191"/>
    </source>
</evidence>
<dbReference type="KEGG" id="ang:An15g04390"/>
<dbReference type="EMBL" id="BRPB01000036">
    <property type="protein sequence ID" value="GLA50117.1"/>
    <property type="molecule type" value="Genomic_DNA"/>
</dbReference>
<dbReference type="SUPFAM" id="SSF51735">
    <property type="entry name" value="NAD(P)-binding Rossmann-fold domains"/>
    <property type="match status" value="1"/>
</dbReference>
<dbReference type="InterPro" id="IPR002347">
    <property type="entry name" value="SDR_fam"/>
</dbReference>
<keyword evidence="3" id="KW-0560">Oxidoreductase</keyword>
<dbReference type="PRINTS" id="PR00081">
    <property type="entry name" value="GDHRDH"/>
</dbReference>
<comment type="similarity">
    <text evidence="1">Belongs to the short-chain dehydrogenases/reductases (SDR) family.</text>
</comment>
<dbReference type="Gene3D" id="3.40.50.720">
    <property type="entry name" value="NAD(P)-binding Rossmann-like Domain"/>
    <property type="match status" value="1"/>
</dbReference>
<dbReference type="CDD" id="cd05233">
    <property type="entry name" value="SDR_c"/>
    <property type="match status" value="1"/>
</dbReference>
<reference evidence="4" key="1">
    <citation type="submission" date="2022-07" db="EMBL/GenBank/DDBJ databases">
        <title>Taxonomy of Aspergillus series Nigri: significant species reduction supported by multi-species coalescent approaches.</title>
        <authorList>
            <person name="Bian C."/>
            <person name="Kusuya Y."/>
            <person name="Sklenar F."/>
            <person name="D'hooge E."/>
            <person name="Yaguchi T."/>
            <person name="Takahashi H."/>
            <person name="Hubka V."/>
        </authorList>
    </citation>
    <scope>NUCLEOTIDE SEQUENCE</scope>
    <source>
        <strain evidence="4">IFM 63604</strain>
    </source>
</reference>
<dbReference type="PANTHER" id="PTHR43618">
    <property type="entry name" value="7-ALPHA-HYDROXYSTEROID DEHYDROGENASE"/>
    <property type="match status" value="1"/>
</dbReference>
<evidence type="ECO:0000256" key="2">
    <source>
        <dbReference type="ARBA" id="ARBA00022857"/>
    </source>
</evidence>
<evidence type="ECO:0008006" key="7">
    <source>
        <dbReference type="Google" id="ProtNLM"/>
    </source>
</evidence>
<evidence type="ECO:0000256" key="1">
    <source>
        <dbReference type="ARBA" id="ARBA00006484"/>
    </source>
</evidence>
<reference evidence="6" key="2">
    <citation type="submission" date="2025-02" db="EMBL/GenBank/DDBJ databases">
        <authorList>
            <consortium name="NCBI Genome Project"/>
        </authorList>
    </citation>
    <scope>NUCLEOTIDE SEQUENCE</scope>
</reference>
<dbReference type="PANTHER" id="PTHR43618:SF4">
    <property type="entry name" value="SHORT CHAIN DEHYDROGENASE_REDUCTASE FAMILY (AFU_ORTHOLOGUE AFUA_7G04540)"/>
    <property type="match status" value="1"/>
</dbReference>
<dbReference type="GeneID" id="4988040"/>
<organism evidence="4 5">
    <name type="scientific">Aspergillus niger</name>
    <dbReference type="NCBI Taxonomy" id="5061"/>
    <lineage>
        <taxon>Eukaryota</taxon>
        <taxon>Fungi</taxon>
        <taxon>Dikarya</taxon>
        <taxon>Ascomycota</taxon>
        <taxon>Pezizomycotina</taxon>
        <taxon>Eurotiomycetes</taxon>
        <taxon>Eurotiomycetidae</taxon>
        <taxon>Eurotiales</taxon>
        <taxon>Aspergillaceae</taxon>
        <taxon>Aspergillus</taxon>
        <taxon>Aspergillus subgen. Circumdati</taxon>
    </lineage>
</organism>
<reference evidence="6" key="3">
    <citation type="submission" date="2025-04" db="UniProtKB">
        <authorList>
            <consortium name="RefSeq"/>
        </authorList>
    </citation>
    <scope>IDENTIFICATION</scope>
</reference>
<dbReference type="AlphaFoldDB" id="A0A9W6A4P3"/>
<gene>
    <name evidence="6" type="ORF">An15g04390</name>
    <name evidence="4" type="ORF">AnigIFM63604_006150</name>
</gene>
<dbReference type="RefSeq" id="XP_059606515.1">
    <property type="nucleotide sequence ID" value="XM_059744651.1"/>
</dbReference>
<proteinExistence type="inferred from homology"/>
<name>A0A9W6A4P3_ASPNG</name>
<accession>A0A9W6A4P3</accession>
<dbReference type="InterPro" id="IPR052178">
    <property type="entry name" value="Sec_Metab_Biosynth_SDR"/>
</dbReference>
<dbReference type="InterPro" id="IPR036291">
    <property type="entry name" value="NAD(P)-bd_dom_sf"/>
</dbReference>
<evidence type="ECO:0000256" key="3">
    <source>
        <dbReference type="ARBA" id="ARBA00023002"/>
    </source>
</evidence>
<evidence type="ECO:0000313" key="4">
    <source>
        <dbReference type="EMBL" id="GLA50117.1"/>
    </source>
</evidence>
<keyword evidence="2" id="KW-0521">NADP</keyword>
<dbReference type="Proteomes" id="UP001144191">
    <property type="component" value="Unassembled WGS sequence"/>
</dbReference>
<dbReference type="VEuPathDB" id="FungiDB:An15g04390"/>